<reference evidence="10" key="1">
    <citation type="submission" date="2016-09" db="EMBL/GenBank/DDBJ databases">
        <authorList>
            <person name="Jeantristanb JTB J.-T."/>
            <person name="Ricardo R."/>
        </authorList>
    </citation>
    <scope>NUCLEOTIDE SEQUENCE [LARGE SCALE GENOMIC DNA]</scope>
</reference>
<dbReference type="EMBL" id="FMSP01000009">
    <property type="protein sequence ID" value="SCV72451.1"/>
    <property type="molecule type" value="Genomic_DNA"/>
</dbReference>
<feature type="binding site" evidence="8">
    <location>
        <begin position="154"/>
        <end position="155"/>
    </location>
    <ligand>
        <name>L-glutamine</name>
        <dbReference type="ChEBI" id="CHEBI:58359"/>
    </ligand>
</feature>
<dbReference type="Pfam" id="PF01174">
    <property type="entry name" value="SNO"/>
    <property type="match status" value="1"/>
</dbReference>
<dbReference type="SUPFAM" id="SSF52317">
    <property type="entry name" value="Class I glutamine amidotransferase-like"/>
    <property type="match status" value="1"/>
</dbReference>
<comment type="catalytic activity">
    <reaction evidence="6">
        <text>L-glutamine + H2O = L-glutamate + NH4(+)</text>
        <dbReference type="Rhea" id="RHEA:15889"/>
        <dbReference type="ChEBI" id="CHEBI:15377"/>
        <dbReference type="ChEBI" id="CHEBI:28938"/>
        <dbReference type="ChEBI" id="CHEBI:29985"/>
        <dbReference type="ChEBI" id="CHEBI:58359"/>
        <dbReference type="EC" id="3.5.1.2"/>
    </reaction>
</comment>
<dbReference type="OrthoDB" id="2039at2759"/>
<feature type="active site" description="Nucleophile" evidence="7">
    <location>
        <position position="94"/>
    </location>
</feature>
<dbReference type="GO" id="GO:0042823">
    <property type="term" value="P:pyridoxal phosphate biosynthetic process"/>
    <property type="evidence" value="ECO:0007669"/>
    <property type="project" value="InterPro"/>
</dbReference>
<dbReference type="PANTHER" id="PTHR31559">
    <property type="entry name" value="PYRIDOXAL 5'-PHOSPHATE SYNTHASE SUBUNIT SNO"/>
    <property type="match status" value="1"/>
</dbReference>
<dbReference type="InterPro" id="IPR002161">
    <property type="entry name" value="PdxT/SNO"/>
</dbReference>
<dbReference type="AlphaFoldDB" id="A0A238FJX0"/>
<evidence type="ECO:0000313" key="9">
    <source>
        <dbReference type="EMBL" id="SCV72451.1"/>
    </source>
</evidence>
<dbReference type="InterPro" id="IPR029062">
    <property type="entry name" value="Class_I_gatase-like"/>
</dbReference>
<dbReference type="CDD" id="cd01749">
    <property type="entry name" value="GATase1_PB"/>
    <property type="match status" value="1"/>
</dbReference>
<protein>
    <recommendedName>
        <fullName evidence="2">glutaminase</fullName>
        <ecNumber evidence="2">3.5.1.2</ecNumber>
    </recommendedName>
</protein>
<gene>
    <name evidence="9" type="ORF">BQ2448_3988</name>
</gene>
<feature type="binding site" evidence="8">
    <location>
        <position position="123"/>
    </location>
    <ligand>
        <name>L-glutamine</name>
        <dbReference type="ChEBI" id="CHEBI:58359"/>
    </ligand>
</feature>
<dbReference type="STRING" id="269621.A0A238FJX0"/>
<comment type="similarity">
    <text evidence="1">Belongs to the glutaminase PdxT/SNO family.</text>
</comment>
<evidence type="ECO:0000256" key="7">
    <source>
        <dbReference type="PIRSR" id="PIRSR005639-1"/>
    </source>
</evidence>
<sequence>MVQPFHPLTIGVLAFQGSFAEHVEILRSLSLPPGASVIAVRTPSELERCRALVIPGGESTTMSLVAQRSGMLAPLRQFVDDARYGRGKSVYGTCAGMILLAHEVIGSKEGYQGLQGVDCRVVRNQYGRQTESFTHPLEISSLASSSTPYNAIFIRAPVIYSLIPTPDPSSPQVEVLARVPRSVLPSPSKAAIAVGEASELGPDADVAMLRQGDILMTSFHPELTPDTRIHDWWCKTMVLKD</sequence>
<dbReference type="GO" id="GO:0005829">
    <property type="term" value="C:cytosol"/>
    <property type="evidence" value="ECO:0007669"/>
    <property type="project" value="TreeGrafter"/>
</dbReference>
<dbReference type="PROSITE" id="PS51273">
    <property type="entry name" value="GATASE_TYPE_1"/>
    <property type="match status" value="1"/>
</dbReference>
<evidence type="ECO:0000256" key="3">
    <source>
        <dbReference type="ARBA" id="ARBA00022801"/>
    </source>
</evidence>
<evidence type="ECO:0000256" key="8">
    <source>
        <dbReference type="PIRSR" id="PIRSR005639-2"/>
    </source>
</evidence>
<dbReference type="InterPro" id="IPR021196">
    <property type="entry name" value="PdxT/SNO_CS"/>
</dbReference>
<keyword evidence="10" id="KW-1185">Reference proteome</keyword>
<evidence type="ECO:0000256" key="1">
    <source>
        <dbReference type="ARBA" id="ARBA00008345"/>
    </source>
</evidence>
<feature type="active site" description="Charge relay system" evidence="7">
    <location>
        <position position="220"/>
    </location>
</feature>
<feature type="active site" description="Charge relay system" evidence="7">
    <location>
        <position position="222"/>
    </location>
</feature>
<proteinExistence type="inferred from homology"/>
<dbReference type="PIRSF" id="PIRSF005639">
    <property type="entry name" value="Glut_amidoT_SNO"/>
    <property type="match status" value="1"/>
</dbReference>
<evidence type="ECO:0000256" key="4">
    <source>
        <dbReference type="ARBA" id="ARBA00022962"/>
    </source>
</evidence>
<dbReference type="PROSITE" id="PS51130">
    <property type="entry name" value="PDXT_SNO_2"/>
    <property type="match status" value="1"/>
</dbReference>
<evidence type="ECO:0000313" key="10">
    <source>
        <dbReference type="Proteomes" id="UP000198372"/>
    </source>
</evidence>
<name>A0A238FJX0_9BASI</name>
<feature type="binding site" evidence="8">
    <location>
        <begin position="57"/>
        <end position="59"/>
    </location>
    <ligand>
        <name>L-glutamine</name>
        <dbReference type="ChEBI" id="CHEBI:58359"/>
    </ligand>
</feature>
<dbReference type="Proteomes" id="UP000198372">
    <property type="component" value="Unassembled WGS sequence"/>
</dbReference>
<organism evidence="9 10">
    <name type="scientific">Microbotryum intermedium</name>
    <dbReference type="NCBI Taxonomy" id="269621"/>
    <lineage>
        <taxon>Eukaryota</taxon>
        <taxon>Fungi</taxon>
        <taxon>Dikarya</taxon>
        <taxon>Basidiomycota</taxon>
        <taxon>Pucciniomycotina</taxon>
        <taxon>Microbotryomycetes</taxon>
        <taxon>Microbotryales</taxon>
        <taxon>Microbotryaceae</taxon>
        <taxon>Microbotryum</taxon>
    </lineage>
</organism>
<dbReference type="GO" id="GO:0004359">
    <property type="term" value="F:glutaminase activity"/>
    <property type="evidence" value="ECO:0007669"/>
    <property type="project" value="UniProtKB-EC"/>
</dbReference>
<dbReference type="NCBIfam" id="TIGR03800">
    <property type="entry name" value="PLP_synth_Pdx2"/>
    <property type="match status" value="1"/>
</dbReference>
<dbReference type="GO" id="GO:1903600">
    <property type="term" value="C:glutaminase complex"/>
    <property type="evidence" value="ECO:0007669"/>
    <property type="project" value="TreeGrafter"/>
</dbReference>
<dbReference type="PANTHER" id="PTHR31559:SF0">
    <property type="entry name" value="PYRIDOXAL 5'-PHOSPHATE SYNTHASE SUBUNIT SNO1-RELATED"/>
    <property type="match status" value="1"/>
</dbReference>
<dbReference type="GO" id="GO:0008614">
    <property type="term" value="P:pyridoxine metabolic process"/>
    <property type="evidence" value="ECO:0007669"/>
    <property type="project" value="TreeGrafter"/>
</dbReference>
<dbReference type="EC" id="3.5.1.2" evidence="2"/>
<dbReference type="PROSITE" id="PS01236">
    <property type="entry name" value="PDXT_SNO_1"/>
    <property type="match status" value="1"/>
</dbReference>
<evidence type="ECO:0000256" key="6">
    <source>
        <dbReference type="ARBA" id="ARBA00049534"/>
    </source>
</evidence>
<evidence type="ECO:0000256" key="5">
    <source>
        <dbReference type="ARBA" id="ARBA00023239"/>
    </source>
</evidence>
<keyword evidence="3" id="KW-0378">Hydrolase</keyword>
<dbReference type="GO" id="GO:0016829">
    <property type="term" value="F:lyase activity"/>
    <property type="evidence" value="ECO:0007669"/>
    <property type="project" value="UniProtKB-KW"/>
</dbReference>
<accession>A0A238FJX0</accession>
<dbReference type="Gene3D" id="3.40.50.880">
    <property type="match status" value="1"/>
</dbReference>
<evidence type="ECO:0000256" key="2">
    <source>
        <dbReference type="ARBA" id="ARBA00012918"/>
    </source>
</evidence>
<keyword evidence="4" id="KW-0315">Glutamine amidotransferase</keyword>
<keyword evidence="5" id="KW-0456">Lyase</keyword>